<evidence type="ECO:0000256" key="1">
    <source>
        <dbReference type="SAM" id="Phobius"/>
    </source>
</evidence>
<keyword evidence="1" id="KW-0472">Membrane</keyword>
<accession>A0ABU3X230</accession>
<protein>
    <submittedName>
        <fullName evidence="2">Metal-dependent hydrolase</fullName>
    </submittedName>
</protein>
<dbReference type="Pfam" id="PF04307">
    <property type="entry name" value="YdjM"/>
    <property type="match status" value="1"/>
</dbReference>
<dbReference type="EMBL" id="WBKO01000002">
    <property type="protein sequence ID" value="MDV2482113.1"/>
    <property type="molecule type" value="Genomic_DNA"/>
</dbReference>
<keyword evidence="1" id="KW-0812">Transmembrane</keyword>
<evidence type="ECO:0000313" key="3">
    <source>
        <dbReference type="Proteomes" id="UP001281203"/>
    </source>
</evidence>
<dbReference type="RefSeq" id="WP_317065176.1">
    <property type="nucleotide sequence ID" value="NZ_WBKO01000002.1"/>
</dbReference>
<feature type="transmembrane region" description="Helical" evidence="1">
    <location>
        <begin position="124"/>
        <end position="154"/>
    </location>
</feature>
<keyword evidence="3" id="KW-1185">Reference proteome</keyword>
<comment type="caution">
    <text evidence="2">The sequence shown here is derived from an EMBL/GenBank/DDBJ whole genome shotgun (WGS) entry which is preliminary data.</text>
</comment>
<gene>
    <name evidence="2" type="ORF">F8E02_08910</name>
</gene>
<proteinExistence type="predicted"/>
<feature type="transmembrane region" description="Helical" evidence="1">
    <location>
        <begin position="204"/>
        <end position="221"/>
    </location>
</feature>
<name>A0ABU3X230_9EURY</name>
<feature type="transmembrane region" description="Helical" evidence="1">
    <location>
        <begin position="83"/>
        <end position="104"/>
    </location>
</feature>
<sequence length="228" mass="24146">MFAACHLLLGLIIGLALAGRLGDRRLIGLCAFGAILPDLIDKPVGHILLAGSLDSGRIFAHGLLFLALLLALGIVLRQRRGSFGLIAVAVGAFSHQVIDTMWAIPVTWYFPLLGPYRPYDTTDYFGNAILAEASSLSEWVFLIASAGIALAVYRDSRPDLTRFARPLVRVAVPLLLALTIASLYAWAAGIPESVLMAGGGEEDYLVLAAVGAAGAVGMVRYRDLLSAG</sequence>
<dbReference type="InterPro" id="IPR007404">
    <property type="entry name" value="YdjM-like"/>
</dbReference>
<feature type="transmembrane region" description="Helical" evidence="1">
    <location>
        <begin position="166"/>
        <end position="184"/>
    </location>
</feature>
<evidence type="ECO:0000313" key="2">
    <source>
        <dbReference type="EMBL" id="MDV2482113.1"/>
    </source>
</evidence>
<dbReference type="GO" id="GO:0016787">
    <property type="term" value="F:hydrolase activity"/>
    <property type="evidence" value="ECO:0007669"/>
    <property type="project" value="UniProtKB-KW"/>
</dbReference>
<keyword evidence="1" id="KW-1133">Transmembrane helix</keyword>
<keyword evidence="2" id="KW-0378">Hydrolase</keyword>
<reference evidence="2 3" key="1">
    <citation type="submission" date="2019-10" db="EMBL/GenBank/DDBJ databases">
        <title>Isolation and characterization of Methanoculleus sp. Wushi-C6 from a hot spring well.</title>
        <authorList>
            <person name="Chen S.-C."/>
            <person name="Lan Z.-H."/>
            <person name="You Y.-T."/>
            <person name="Lai M.-C."/>
        </authorList>
    </citation>
    <scope>NUCLEOTIDE SEQUENCE [LARGE SCALE GENOMIC DNA]</scope>
    <source>
        <strain evidence="2 3">Wushi-C6</strain>
    </source>
</reference>
<organism evidence="2 3">
    <name type="scientific">Methanoculleus caldifontis</name>
    <dbReference type="NCBI Taxonomy" id="2651577"/>
    <lineage>
        <taxon>Archaea</taxon>
        <taxon>Methanobacteriati</taxon>
        <taxon>Methanobacteriota</taxon>
        <taxon>Stenosarchaea group</taxon>
        <taxon>Methanomicrobia</taxon>
        <taxon>Methanomicrobiales</taxon>
        <taxon>Methanomicrobiaceae</taxon>
        <taxon>Methanoculleus</taxon>
    </lineage>
</organism>
<dbReference type="Proteomes" id="UP001281203">
    <property type="component" value="Unassembled WGS sequence"/>
</dbReference>
<feature type="transmembrane region" description="Helical" evidence="1">
    <location>
        <begin position="58"/>
        <end position="76"/>
    </location>
</feature>